<dbReference type="GO" id="GO:0016323">
    <property type="term" value="C:basolateral plasma membrane"/>
    <property type="evidence" value="ECO:0007669"/>
    <property type="project" value="UniProtKB-SubCell"/>
</dbReference>
<dbReference type="GO" id="GO:0043113">
    <property type="term" value="P:receptor clustering"/>
    <property type="evidence" value="ECO:0007669"/>
    <property type="project" value="TreeGrafter"/>
</dbReference>
<dbReference type="FunFam" id="3.80.10.10:FF:000013">
    <property type="entry name" value="Erbin isoform 7"/>
    <property type="match status" value="1"/>
</dbReference>
<dbReference type="EMBL" id="VWZI01015490">
    <property type="protein sequence ID" value="NXG49220.1"/>
    <property type="molecule type" value="Genomic_DNA"/>
</dbReference>
<dbReference type="SMART" id="SM00369">
    <property type="entry name" value="LRR_TYP"/>
    <property type="match status" value="11"/>
</dbReference>
<evidence type="ECO:0000256" key="16">
    <source>
        <dbReference type="SAM" id="MobiDB-lite"/>
    </source>
</evidence>
<organism evidence="18 19">
    <name type="scientific">Psilopogon haemacephalus</name>
    <name type="common">coppersmith barbet</name>
    <dbReference type="NCBI Taxonomy" id="2585815"/>
    <lineage>
        <taxon>Eukaryota</taxon>
        <taxon>Metazoa</taxon>
        <taxon>Chordata</taxon>
        <taxon>Craniata</taxon>
        <taxon>Vertebrata</taxon>
        <taxon>Euteleostomi</taxon>
        <taxon>Archelosauria</taxon>
        <taxon>Archosauria</taxon>
        <taxon>Dinosauria</taxon>
        <taxon>Saurischia</taxon>
        <taxon>Theropoda</taxon>
        <taxon>Coelurosauria</taxon>
        <taxon>Aves</taxon>
        <taxon>Neognathae</taxon>
        <taxon>Neoaves</taxon>
        <taxon>Telluraves</taxon>
        <taxon>Coraciimorphae</taxon>
        <taxon>Piciformes</taxon>
        <taxon>Megalaimidae</taxon>
        <taxon>Psilopogon</taxon>
    </lineage>
</organism>
<dbReference type="FunFam" id="3.80.10.10:FF:000020">
    <property type="entry name" value="Erbin isoform 7"/>
    <property type="match status" value="1"/>
</dbReference>
<evidence type="ECO:0000256" key="15">
    <source>
        <dbReference type="ARBA" id="ARBA00084015"/>
    </source>
</evidence>
<dbReference type="Gene3D" id="2.30.42.10">
    <property type="match status" value="1"/>
</dbReference>
<dbReference type="InterPro" id="IPR001611">
    <property type="entry name" value="Leu-rich_rpt"/>
</dbReference>
<evidence type="ECO:0000256" key="13">
    <source>
        <dbReference type="ARBA" id="ARBA00076296"/>
    </source>
</evidence>
<feature type="compositionally biased region" description="Basic and acidic residues" evidence="16">
    <location>
        <begin position="630"/>
        <end position="639"/>
    </location>
</feature>
<dbReference type="Gene3D" id="3.80.10.10">
    <property type="entry name" value="Ribonuclease Inhibitor"/>
    <property type="match status" value="3"/>
</dbReference>
<evidence type="ECO:0000256" key="9">
    <source>
        <dbReference type="ARBA" id="ARBA00023136"/>
    </source>
</evidence>
<evidence type="ECO:0000256" key="14">
    <source>
        <dbReference type="ARBA" id="ARBA00083415"/>
    </source>
</evidence>
<keyword evidence="10" id="KW-0539">Nucleus</keyword>
<evidence type="ECO:0000256" key="11">
    <source>
        <dbReference type="ARBA" id="ARBA00060371"/>
    </source>
</evidence>
<dbReference type="InterPro" id="IPR055414">
    <property type="entry name" value="LRR_R13L4/SHOC2-like"/>
</dbReference>
<dbReference type="GO" id="GO:0030056">
    <property type="term" value="C:hemidesmosome"/>
    <property type="evidence" value="ECO:0007669"/>
    <property type="project" value="UniProtKB-SubCell"/>
</dbReference>
<dbReference type="FunFam" id="3.80.10.10:FF:000022">
    <property type="entry name" value="Erbin isoform 7"/>
    <property type="match status" value="1"/>
</dbReference>
<dbReference type="PANTHER" id="PTHR23119">
    <property type="entry name" value="DISCS LARGE"/>
    <property type="match status" value="1"/>
</dbReference>
<comment type="subcellular location">
    <subcellularLocation>
        <location evidence="2">Basolateral cell membrane</location>
    </subcellularLocation>
    <subcellularLocation>
        <location evidence="11">Cell junction</location>
        <location evidence="11">Hemidesmosome</location>
    </subcellularLocation>
    <subcellularLocation>
        <location evidence="1">Nucleus membrane</location>
    </subcellularLocation>
</comment>
<dbReference type="SUPFAM" id="SSF52058">
    <property type="entry name" value="L domain-like"/>
    <property type="match status" value="2"/>
</dbReference>
<feature type="compositionally biased region" description="Basic and acidic residues" evidence="16">
    <location>
        <begin position="504"/>
        <end position="522"/>
    </location>
</feature>
<dbReference type="PANTHER" id="PTHR23119:SF46">
    <property type="entry name" value="ERBB2 INTERACTING PROTEIN"/>
    <property type="match status" value="1"/>
</dbReference>
<dbReference type="SMART" id="SM00364">
    <property type="entry name" value="LRR_BAC"/>
    <property type="match status" value="11"/>
</dbReference>
<dbReference type="Proteomes" id="UP000574528">
    <property type="component" value="Unassembled WGS sequence"/>
</dbReference>
<evidence type="ECO:0000313" key="18">
    <source>
        <dbReference type="EMBL" id="NXG49220.1"/>
    </source>
</evidence>
<dbReference type="GO" id="GO:0045211">
    <property type="term" value="C:postsynaptic membrane"/>
    <property type="evidence" value="ECO:0007669"/>
    <property type="project" value="TreeGrafter"/>
</dbReference>
<dbReference type="GO" id="GO:0070433">
    <property type="term" value="P:negative regulation of nucleotide-binding oligomerization domain containing 2 signaling pathway"/>
    <property type="evidence" value="ECO:0007669"/>
    <property type="project" value="UniProtKB-ARBA"/>
</dbReference>
<feature type="region of interest" description="Disordered" evidence="16">
    <location>
        <begin position="1104"/>
        <end position="1184"/>
    </location>
</feature>
<feature type="domain" description="PDZ" evidence="17">
    <location>
        <begin position="1313"/>
        <end position="1402"/>
    </location>
</feature>
<feature type="compositionally biased region" description="Polar residues" evidence="16">
    <location>
        <begin position="835"/>
        <end position="856"/>
    </location>
</feature>
<feature type="region of interest" description="Disordered" evidence="16">
    <location>
        <begin position="462"/>
        <end position="489"/>
    </location>
</feature>
<name>A0A7K9CC30_9PICI</name>
<dbReference type="GO" id="GO:0031965">
    <property type="term" value="C:nuclear membrane"/>
    <property type="evidence" value="ECO:0007669"/>
    <property type="project" value="UniProtKB-SubCell"/>
</dbReference>
<dbReference type="GO" id="GO:0005912">
    <property type="term" value="C:adherens junction"/>
    <property type="evidence" value="ECO:0007669"/>
    <property type="project" value="TreeGrafter"/>
</dbReference>
<dbReference type="GO" id="GO:0098968">
    <property type="term" value="P:neurotransmitter receptor transport postsynaptic membrane to endosome"/>
    <property type="evidence" value="ECO:0007669"/>
    <property type="project" value="TreeGrafter"/>
</dbReference>
<dbReference type="PROSITE" id="PS50106">
    <property type="entry name" value="PDZ"/>
    <property type="match status" value="1"/>
</dbReference>
<dbReference type="GO" id="GO:0098887">
    <property type="term" value="P:neurotransmitter receptor transport, endosome to postsynaptic membrane"/>
    <property type="evidence" value="ECO:0007669"/>
    <property type="project" value="TreeGrafter"/>
</dbReference>
<dbReference type="GO" id="GO:0098609">
    <property type="term" value="P:cell-cell adhesion"/>
    <property type="evidence" value="ECO:0007669"/>
    <property type="project" value="TreeGrafter"/>
</dbReference>
<evidence type="ECO:0000256" key="3">
    <source>
        <dbReference type="ARBA" id="ARBA00007772"/>
    </source>
</evidence>
<accession>A0A7K9CC30</accession>
<dbReference type="SMART" id="SM00365">
    <property type="entry name" value="LRR_SD22"/>
    <property type="match status" value="8"/>
</dbReference>
<evidence type="ECO:0000256" key="8">
    <source>
        <dbReference type="ARBA" id="ARBA00022949"/>
    </source>
</evidence>
<dbReference type="FunFam" id="2.30.42.10:FF:000036">
    <property type="entry name" value="Erbin isoform 7"/>
    <property type="match status" value="1"/>
</dbReference>
<dbReference type="InterPro" id="IPR003591">
    <property type="entry name" value="Leu-rich_rpt_typical-subtyp"/>
</dbReference>
<reference evidence="18 19" key="1">
    <citation type="submission" date="2019-09" db="EMBL/GenBank/DDBJ databases">
        <title>Bird 10,000 Genomes (B10K) Project - Family phase.</title>
        <authorList>
            <person name="Zhang G."/>
        </authorList>
    </citation>
    <scope>NUCLEOTIDE SEQUENCE [LARGE SCALE GENOMIC DNA]</scope>
    <source>
        <strain evidence="18">B10K-DU-001-24</strain>
        <tissue evidence="18">Muscle</tissue>
    </source>
</reference>
<evidence type="ECO:0000256" key="6">
    <source>
        <dbReference type="ARBA" id="ARBA00022614"/>
    </source>
</evidence>
<evidence type="ECO:0000313" key="19">
    <source>
        <dbReference type="Proteomes" id="UP000574528"/>
    </source>
</evidence>
<proteinExistence type="inferred from homology"/>
<feature type="compositionally biased region" description="Polar residues" evidence="16">
    <location>
        <begin position="1147"/>
        <end position="1167"/>
    </location>
</feature>
<comment type="similarity">
    <text evidence="3">Belongs to the LAP (LRR and PDZ) protein family.</text>
</comment>
<feature type="compositionally biased region" description="Low complexity" evidence="16">
    <location>
        <begin position="648"/>
        <end position="660"/>
    </location>
</feature>
<sequence>MTTKRNLFVRLVPCRCLRGEEETVTTLDYSHCSLEQVPKEIFTFEKTLEELYLDANQIEELPKQLFNCQSLHKLSLPDNDLTTLPASIANLINLRELDVSKNGIQEFPENIKNCKVLTVVEASVNPISKLPDGFSQLLNLTQLYLNDAFLEFLPANFGRLTKLQILELRENQLKILPKTMSRLTQLERLDLGSNEFTEVPEVLEQLSALKEFWMDGNRLTLIPGFIGTLKQLTYLDVSKNNIEVVEEGISGCESLQDLLLSSNSLQQLPESIGSLKKVTTLKIDENQLMYLPDSIGGLISLEELDCSFNEIETLPSSVGQLSNIRTFAADHNFLTQLPSEIGNWKHVTVLFLHSNKLEFLPEEMGDMQKLKVINLSDNRLKNLPFTFTKLQQLTAMWLSDNQSKPLIPLQKEADLDTQKTVLTNYMFPQQPRTEDVMFISDNESFNPSLWEEQRKQRAQVAFECDEDKDEREAPPREGNLKRYPTPYPDELKNMVKTVQTIVHRLKDEESTEDTTKESKREGQTVPVKDVGVKTSEAATIKHKADERKQYSAGSSVQKSTEPEAEHSTTNSEMTAVVKTLQNTKTIVNHEDMLEESEELSSDEEMKMAEMRPPLIETSINQPKVVALSSNKKDNSKDTDSLSDEATHNSNQNNSNCSSPSRMSDSVSLNTESSQDISLCSPDKETHAAVLAKIRQEDENLNNLLQNGGESSVTVEEKVNVQEKVTNLPGYELTIEERFGLMGKGIDLSTPAEESHKLDQINMNINKLVSEEAVSVPVERLQPQEIVSVKALLNNNIKEKNEHLENGNKYSVNKVNGHPEETVQSPSKDKLMRSATVDSDSAELSASRSTEDLSPQRSGPVMKSHSVTSMDTGGLKIYDIVNESGAQQPNLVVKSAPDSADGKNIVRSKSATLLYDQPLQVFPGSSSSSSDLGSIKTVLKFDSNHNPEGVSIVRGSVMSGAQMFSTPQYNIQYSSSATAKDTLWPQKQNTQAEQGSLPPSCLFRSDSTEAPSYVKHSANMNFSNHNNVRASAVYNTHQRMAGRHADMWAVPSNDRLLSGATRHTLQRQSSVSSAASVNVGDTGPSRRTQVPEGDYLTYRDLHSMGRAPPVMSGQQRPLSARTYSMDGPNVPRPQSARPSVNEIPERTMSVSDFNYSRTSPSKRSNPRVNSEHSLLDPPGKSKVPHDWREQVLRHIEAKKLEKHPQASTPGDQCQDEVFISGQQNYSSATLSLKDVPPDSMKKVAIPLTNGQMCQPQRPQANYSQVHHLPPQSSVARHPSREQLIDYLMLKVAHQPPYTQSQCSPRQSHELAKQEIRVRIDKDPELGFSISGGVGGRGNPFRPEDDGIFVTRVQPDGPASKLLQPGDKIIQANGYSFINIDHGQAVSLLKTFQNAVELIIVREVSS</sequence>
<comment type="caution">
    <text evidence="18">The sequence shown here is derived from an EMBL/GenBank/DDBJ whole genome shotgun (WGS) entry which is preliminary data.</text>
</comment>
<dbReference type="InterPro" id="IPR032675">
    <property type="entry name" value="LRR_dom_sf"/>
</dbReference>
<gene>
    <name evidence="18" type="primary">Erbin</name>
    <name evidence="18" type="ORF">PSIHAE_R11334</name>
</gene>
<dbReference type="GO" id="GO:0010468">
    <property type="term" value="P:regulation of gene expression"/>
    <property type="evidence" value="ECO:0007669"/>
    <property type="project" value="UniProtKB-ARBA"/>
</dbReference>
<dbReference type="GO" id="GO:0045197">
    <property type="term" value="P:establishment or maintenance of epithelial cell apical/basal polarity"/>
    <property type="evidence" value="ECO:0007669"/>
    <property type="project" value="TreeGrafter"/>
</dbReference>
<dbReference type="PROSITE" id="PS51450">
    <property type="entry name" value="LRR"/>
    <property type="match status" value="3"/>
</dbReference>
<dbReference type="OrthoDB" id="2187496at2759"/>
<feature type="compositionally biased region" description="Basic and acidic residues" evidence="16">
    <location>
        <begin position="470"/>
        <end position="480"/>
    </location>
</feature>
<keyword evidence="9" id="KW-0472">Membrane</keyword>
<dbReference type="InterPro" id="IPR036034">
    <property type="entry name" value="PDZ_sf"/>
</dbReference>
<dbReference type="Pfam" id="PF00595">
    <property type="entry name" value="PDZ"/>
    <property type="match status" value="1"/>
</dbReference>
<keyword evidence="4" id="KW-1003">Cell membrane</keyword>
<feature type="compositionally biased region" description="Basic and acidic residues" evidence="16">
    <location>
        <begin position="816"/>
        <end position="831"/>
    </location>
</feature>
<dbReference type="Pfam" id="PF13855">
    <property type="entry name" value="LRR_8"/>
    <property type="match status" value="3"/>
</dbReference>
<evidence type="ECO:0000256" key="10">
    <source>
        <dbReference type="ARBA" id="ARBA00023242"/>
    </source>
</evidence>
<evidence type="ECO:0000256" key="4">
    <source>
        <dbReference type="ARBA" id="ARBA00022475"/>
    </source>
</evidence>
<evidence type="ECO:0000259" key="17">
    <source>
        <dbReference type="PROSITE" id="PS50106"/>
    </source>
</evidence>
<dbReference type="InterPro" id="IPR050614">
    <property type="entry name" value="Synaptic_Scaffolding_LAP-MAGUK"/>
</dbReference>
<feature type="compositionally biased region" description="Polar residues" evidence="16">
    <location>
        <begin position="661"/>
        <end position="677"/>
    </location>
</feature>
<dbReference type="SMART" id="SM00228">
    <property type="entry name" value="PDZ"/>
    <property type="match status" value="1"/>
</dbReference>
<protein>
    <recommendedName>
        <fullName evidence="12">Erbin</fullName>
    </recommendedName>
    <alternativeName>
        <fullName evidence="13">Densin-180-like protein</fullName>
    </alternativeName>
    <alternativeName>
        <fullName evidence="15">Erbb2-interacting protein</fullName>
    </alternativeName>
    <alternativeName>
        <fullName evidence="14">Protein LAP2</fullName>
    </alternativeName>
</protein>
<dbReference type="InterPro" id="IPR001478">
    <property type="entry name" value="PDZ"/>
</dbReference>
<feature type="region of interest" description="Disordered" evidence="16">
    <location>
        <begin position="802"/>
        <end position="867"/>
    </location>
</feature>
<feature type="region of interest" description="Disordered" evidence="16">
    <location>
        <begin position="503"/>
        <end position="575"/>
    </location>
</feature>
<dbReference type="GO" id="GO:0014069">
    <property type="term" value="C:postsynaptic density"/>
    <property type="evidence" value="ECO:0007669"/>
    <property type="project" value="TreeGrafter"/>
</dbReference>
<keyword evidence="7" id="KW-0677">Repeat</keyword>
<evidence type="ECO:0000256" key="5">
    <source>
        <dbReference type="ARBA" id="ARBA00022553"/>
    </source>
</evidence>
<dbReference type="Pfam" id="PF23598">
    <property type="entry name" value="LRR_14"/>
    <property type="match status" value="1"/>
</dbReference>
<keyword evidence="8" id="KW-0965">Cell junction</keyword>
<evidence type="ECO:0000256" key="12">
    <source>
        <dbReference type="ARBA" id="ARBA00074479"/>
    </source>
</evidence>
<evidence type="ECO:0000256" key="7">
    <source>
        <dbReference type="ARBA" id="ARBA00022737"/>
    </source>
</evidence>
<feature type="region of interest" description="Disordered" evidence="16">
    <location>
        <begin position="628"/>
        <end position="681"/>
    </location>
</feature>
<keyword evidence="19" id="KW-1185">Reference proteome</keyword>
<evidence type="ECO:0000256" key="2">
    <source>
        <dbReference type="ARBA" id="ARBA00004187"/>
    </source>
</evidence>
<keyword evidence="5" id="KW-0597">Phosphoprotein</keyword>
<feature type="non-terminal residue" evidence="18">
    <location>
        <position position="1"/>
    </location>
</feature>
<feature type="non-terminal residue" evidence="18">
    <location>
        <position position="1404"/>
    </location>
</feature>
<evidence type="ECO:0000256" key="1">
    <source>
        <dbReference type="ARBA" id="ARBA00004126"/>
    </source>
</evidence>
<keyword evidence="6" id="KW-0433">Leucine-rich repeat</keyword>
<dbReference type="SUPFAM" id="SSF50156">
    <property type="entry name" value="PDZ domain-like"/>
    <property type="match status" value="1"/>
</dbReference>
<dbReference type="GO" id="GO:0019901">
    <property type="term" value="F:protein kinase binding"/>
    <property type="evidence" value="ECO:0007669"/>
    <property type="project" value="TreeGrafter"/>
</dbReference>
<feature type="region of interest" description="Disordered" evidence="16">
    <location>
        <begin position="1064"/>
        <end position="1091"/>
    </location>
</feature>
<dbReference type="CDD" id="cd06749">
    <property type="entry name" value="PDZ_densin_erbin-like"/>
    <property type="match status" value="1"/>
</dbReference>